<evidence type="ECO:0000256" key="2">
    <source>
        <dbReference type="SAM" id="Phobius"/>
    </source>
</evidence>
<gene>
    <name evidence="3" type="ORF">AWU67_12695</name>
</gene>
<name>A0A109QX90_9MICO</name>
<accession>A0A109QX90</accession>
<dbReference type="EMBL" id="CP014145">
    <property type="protein sequence ID" value="AMB59583.1"/>
    <property type="molecule type" value="Genomic_DNA"/>
</dbReference>
<dbReference type="OrthoDB" id="5186621at2"/>
<protein>
    <recommendedName>
        <fullName evidence="5">O-antigen ligase like membrane protein</fullName>
    </recommendedName>
</protein>
<evidence type="ECO:0000256" key="1">
    <source>
        <dbReference type="SAM" id="MobiDB-lite"/>
    </source>
</evidence>
<dbReference type="RefSeq" id="WP_067229670.1">
    <property type="nucleotide sequence ID" value="NZ_CP014145.1"/>
</dbReference>
<dbReference type="InterPro" id="IPR051533">
    <property type="entry name" value="WaaL-like"/>
</dbReference>
<dbReference type="AlphaFoldDB" id="A0A109QX90"/>
<feature type="transmembrane region" description="Helical" evidence="2">
    <location>
        <begin position="254"/>
        <end position="273"/>
    </location>
</feature>
<feature type="transmembrane region" description="Helical" evidence="2">
    <location>
        <begin position="346"/>
        <end position="365"/>
    </location>
</feature>
<evidence type="ECO:0000313" key="3">
    <source>
        <dbReference type="EMBL" id="AMB59583.1"/>
    </source>
</evidence>
<keyword evidence="2" id="KW-0812">Transmembrane</keyword>
<feature type="transmembrane region" description="Helical" evidence="2">
    <location>
        <begin position="47"/>
        <end position="70"/>
    </location>
</feature>
<evidence type="ECO:0008006" key="5">
    <source>
        <dbReference type="Google" id="ProtNLM"/>
    </source>
</evidence>
<proteinExistence type="predicted"/>
<reference evidence="3 4" key="1">
    <citation type="journal article" date="2016" name="J. Biotechnol.">
        <title>First complete genome sequence of a species in the genus Microterricola, an extremophilic cold active enzyme producing bacterial strain ERGS5:02 isolated from Sikkim Himalaya.</title>
        <authorList>
            <person name="Himanshu"/>
            <person name="Swarnkar M.K."/>
            <person name="Singh D."/>
            <person name="Kumar R."/>
        </authorList>
    </citation>
    <scope>NUCLEOTIDE SEQUENCE [LARGE SCALE GENOMIC DNA]</scope>
    <source>
        <strain evidence="3 4">ERGS5:02</strain>
    </source>
</reference>
<feature type="transmembrane region" description="Helical" evidence="2">
    <location>
        <begin position="214"/>
        <end position="247"/>
    </location>
</feature>
<sequence>MIFVTILFVAGVFAVLRTRARVSGYVAAVCALVLAVLVPSNTPPTSVVALATLASLLLLAIGSFRALPFIDFRRTNPWLILFISYVTVRSLVETDWPYGLVILSSGAGLSLLAVLAGQSWVDRRGRPLDLLLTAIPAVIVLQFLLAVAEVSFRAEAIWPMSVGWDHIESRVNTIAPWLVGRAMGSTGHPIPLGVLAAVGIVVCIWLFVERRLYWALAVAAVAGTLIVFSGTRSALIAAVLALVYFLATKLRLKTLLIGGAVAVAVSIAVYYSGLLENLGLGTVKETDSFTHRAGVLQLLPELVQRGSVLETLFGTGYGSIAEALQRFAVGVDGIDVFDQEFLRTGWATGLVGLGLLAAAVIVGWLRNDVLGRMLLIVMLVMFASWDALSWNLGFVLLVVVAARRRPLDPQAPGEVDIRTKRGRRALGRQPAQSSGDAPLSDQDELARGSAHAAPSAVPHELS</sequence>
<keyword evidence="4" id="KW-1185">Reference proteome</keyword>
<dbReference type="Proteomes" id="UP000058305">
    <property type="component" value="Chromosome"/>
</dbReference>
<feature type="transmembrane region" description="Helical" evidence="2">
    <location>
        <begin position="99"/>
        <end position="118"/>
    </location>
</feature>
<evidence type="ECO:0000313" key="4">
    <source>
        <dbReference type="Proteomes" id="UP000058305"/>
    </source>
</evidence>
<keyword evidence="2" id="KW-1133">Transmembrane helix</keyword>
<dbReference type="PANTHER" id="PTHR37422:SF21">
    <property type="entry name" value="EXOQ-LIKE PROTEIN"/>
    <property type="match status" value="1"/>
</dbReference>
<reference evidence="4" key="2">
    <citation type="submission" date="2016-01" db="EMBL/GenBank/DDBJ databases">
        <title>First complete genome sequence of a species in the genus Microterricola, an extremophilic cold active enzyme producing strain ERGS5:02 isolated from Sikkim Himalaya.</title>
        <authorList>
            <person name="Kumar R."/>
            <person name="Singh D."/>
            <person name="Swarnkar M.K."/>
        </authorList>
    </citation>
    <scope>NUCLEOTIDE SEQUENCE [LARGE SCALE GENOMIC DNA]</scope>
    <source>
        <strain evidence="4">ERGS5:02</strain>
    </source>
</reference>
<feature type="region of interest" description="Disordered" evidence="1">
    <location>
        <begin position="411"/>
        <end position="462"/>
    </location>
</feature>
<keyword evidence="2" id="KW-0472">Membrane</keyword>
<dbReference type="PANTHER" id="PTHR37422">
    <property type="entry name" value="TEICHURONIC ACID BIOSYNTHESIS PROTEIN TUAE"/>
    <property type="match status" value="1"/>
</dbReference>
<feature type="transmembrane region" description="Helical" evidence="2">
    <location>
        <begin position="24"/>
        <end position="40"/>
    </location>
</feature>
<feature type="transmembrane region" description="Helical" evidence="2">
    <location>
        <begin position="76"/>
        <end position="92"/>
    </location>
</feature>
<organism evidence="3 4">
    <name type="scientific">Microterricola viridarii</name>
    <dbReference type="NCBI Taxonomy" id="412690"/>
    <lineage>
        <taxon>Bacteria</taxon>
        <taxon>Bacillati</taxon>
        <taxon>Actinomycetota</taxon>
        <taxon>Actinomycetes</taxon>
        <taxon>Micrococcales</taxon>
        <taxon>Microbacteriaceae</taxon>
        <taxon>Microterricola</taxon>
    </lineage>
</organism>
<feature type="transmembrane region" description="Helical" evidence="2">
    <location>
        <begin position="374"/>
        <end position="402"/>
    </location>
</feature>
<feature type="transmembrane region" description="Helical" evidence="2">
    <location>
        <begin position="130"/>
        <end position="152"/>
    </location>
</feature>
<feature type="transmembrane region" description="Helical" evidence="2">
    <location>
        <begin position="190"/>
        <end position="208"/>
    </location>
</feature>
<dbReference type="KEGG" id="mvd:AWU67_12695"/>